<comment type="caution">
    <text evidence="6">The sequence shown here is derived from an EMBL/GenBank/DDBJ whole genome shotgun (WGS) entry which is preliminary data.</text>
</comment>
<dbReference type="PROSITE" id="PS50893">
    <property type="entry name" value="ABC_TRANSPORTER_2"/>
    <property type="match status" value="1"/>
</dbReference>
<keyword evidence="7" id="KW-1185">Reference proteome</keyword>
<dbReference type="InterPro" id="IPR017871">
    <property type="entry name" value="ABC_transporter-like_CS"/>
</dbReference>
<evidence type="ECO:0000256" key="3">
    <source>
        <dbReference type="ARBA" id="ARBA00022741"/>
    </source>
</evidence>
<dbReference type="Gene3D" id="3.40.50.300">
    <property type="entry name" value="P-loop containing nucleotide triphosphate hydrolases"/>
    <property type="match status" value="1"/>
</dbReference>
<reference evidence="7" key="1">
    <citation type="journal article" date="2019" name="Int. J. Syst. Evol. Microbiol.">
        <title>The Global Catalogue of Microorganisms (GCM) 10K type strain sequencing project: providing services to taxonomists for standard genome sequencing and annotation.</title>
        <authorList>
            <consortium name="The Broad Institute Genomics Platform"/>
            <consortium name="The Broad Institute Genome Sequencing Center for Infectious Disease"/>
            <person name="Wu L."/>
            <person name="Ma J."/>
        </authorList>
    </citation>
    <scope>NUCLEOTIDE SEQUENCE [LARGE SCALE GENOMIC DNA]</scope>
    <source>
        <strain evidence="7">JCM 1417</strain>
    </source>
</reference>
<gene>
    <name evidence="6" type="ORF">GCM10008908_39160</name>
</gene>
<dbReference type="GO" id="GO:0005524">
    <property type="term" value="F:ATP binding"/>
    <property type="evidence" value="ECO:0007669"/>
    <property type="project" value="UniProtKB-KW"/>
</dbReference>
<organism evidence="6 7">
    <name type="scientific">Clostridium subterminale</name>
    <dbReference type="NCBI Taxonomy" id="1550"/>
    <lineage>
        <taxon>Bacteria</taxon>
        <taxon>Bacillati</taxon>
        <taxon>Bacillota</taxon>
        <taxon>Clostridia</taxon>
        <taxon>Eubacteriales</taxon>
        <taxon>Clostridiaceae</taxon>
        <taxon>Clostridium</taxon>
    </lineage>
</organism>
<dbReference type="Pfam" id="PF00005">
    <property type="entry name" value="ABC_tran"/>
    <property type="match status" value="1"/>
</dbReference>
<evidence type="ECO:0000313" key="6">
    <source>
        <dbReference type="EMBL" id="GAA0779831.1"/>
    </source>
</evidence>
<protein>
    <submittedName>
        <fullName evidence="6">Metal ABC transporter ATP-binding protein</fullName>
    </submittedName>
</protein>
<keyword evidence="3" id="KW-0547">Nucleotide-binding</keyword>
<name>A0ABP3W9J9_CLOSU</name>
<proteinExistence type="inferred from homology"/>
<evidence type="ECO:0000313" key="7">
    <source>
        <dbReference type="Proteomes" id="UP001501047"/>
    </source>
</evidence>
<evidence type="ECO:0000256" key="2">
    <source>
        <dbReference type="ARBA" id="ARBA00022448"/>
    </source>
</evidence>
<feature type="domain" description="ABC transporter" evidence="5">
    <location>
        <begin position="2"/>
        <end position="219"/>
    </location>
</feature>
<sequence>MIEIKDLCFSYNNSKPYIIDNLSLNIDKRSYVSIIGANGSCKSTLIKLILNLLTPQKGTINLTSKKIGYVPQIVESFNSSFPITVWEMLNAHRNVLKIKDKESITEALNKVGMLEYKNSLIGNLSGGQKQKIFIARAILANEDILILDEPSTGVDSKSMKEIYGLIASLNKKNGVTVISVEHNLETALQNSSHILTMDNGFGTLYTSEEYIRRISNVSI</sequence>
<dbReference type="InterPro" id="IPR003593">
    <property type="entry name" value="AAA+_ATPase"/>
</dbReference>
<evidence type="ECO:0000259" key="5">
    <source>
        <dbReference type="PROSITE" id="PS50893"/>
    </source>
</evidence>
<keyword evidence="2" id="KW-0813">Transport</keyword>
<dbReference type="InterPro" id="IPR027417">
    <property type="entry name" value="P-loop_NTPase"/>
</dbReference>
<evidence type="ECO:0000256" key="4">
    <source>
        <dbReference type="ARBA" id="ARBA00022840"/>
    </source>
</evidence>
<dbReference type="SUPFAM" id="SSF52540">
    <property type="entry name" value="P-loop containing nucleoside triphosphate hydrolases"/>
    <property type="match status" value="1"/>
</dbReference>
<dbReference type="PANTHER" id="PTHR42734:SF17">
    <property type="entry name" value="METAL TRANSPORT SYSTEM ATP-BINDING PROTEIN TM_0124-RELATED"/>
    <property type="match status" value="1"/>
</dbReference>
<keyword evidence="4 6" id="KW-0067">ATP-binding</keyword>
<dbReference type="InterPro" id="IPR050153">
    <property type="entry name" value="Metal_Ion_Import_ABC"/>
</dbReference>
<dbReference type="RefSeq" id="WP_343828254.1">
    <property type="nucleotide sequence ID" value="NZ_BAAACI010000018.1"/>
</dbReference>
<accession>A0ABP3W9J9</accession>
<evidence type="ECO:0000256" key="1">
    <source>
        <dbReference type="ARBA" id="ARBA00005417"/>
    </source>
</evidence>
<dbReference type="Proteomes" id="UP001501047">
    <property type="component" value="Unassembled WGS sequence"/>
</dbReference>
<dbReference type="EMBL" id="BAAACI010000018">
    <property type="protein sequence ID" value="GAA0779831.1"/>
    <property type="molecule type" value="Genomic_DNA"/>
</dbReference>
<dbReference type="InterPro" id="IPR003439">
    <property type="entry name" value="ABC_transporter-like_ATP-bd"/>
</dbReference>
<dbReference type="PROSITE" id="PS00211">
    <property type="entry name" value="ABC_TRANSPORTER_1"/>
    <property type="match status" value="1"/>
</dbReference>
<dbReference type="SMART" id="SM00382">
    <property type="entry name" value="AAA"/>
    <property type="match status" value="1"/>
</dbReference>
<dbReference type="PANTHER" id="PTHR42734">
    <property type="entry name" value="METAL TRANSPORT SYSTEM ATP-BINDING PROTEIN TM_0124-RELATED"/>
    <property type="match status" value="1"/>
</dbReference>
<comment type="similarity">
    <text evidence="1">Belongs to the ABC transporter superfamily.</text>
</comment>